<accession>A0A3G5AGL4</accession>
<gene>
    <name evidence="1" type="ORF">Solumvirus4_20</name>
</gene>
<proteinExistence type="predicted"/>
<dbReference type="EMBL" id="MK072501">
    <property type="protein sequence ID" value="AYV86322.1"/>
    <property type="molecule type" value="Genomic_DNA"/>
</dbReference>
<organism evidence="1">
    <name type="scientific">Solumvirus sp</name>
    <dbReference type="NCBI Taxonomy" id="2487773"/>
    <lineage>
        <taxon>Viruses</taxon>
        <taxon>Pithoviruses</taxon>
    </lineage>
</organism>
<protein>
    <submittedName>
        <fullName evidence="1">Uncharacterized protein</fullName>
    </submittedName>
</protein>
<name>A0A3G5AGL4_9VIRU</name>
<evidence type="ECO:0000313" key="1">
    <source>
        <dbReference type="EMBL" id="AYV86322.1"/>
    </source>
</evidence>
<reference evidence="1" key="1">
    <citation type="submission" date="2018-10" db="EMBL/GenBank/DDBJ databases">
        <title>Hidden diversity of soil giant viruses.</title>
        <authorList>
            <person name="Schulz F."/>
            <person name="Alteio L."/>
            <person name="Goudeau D."/>
            <person name="Ryan E.M."/>
            <person name="Malmstrom R.R."/>
            <person name="Blanchard J."/>
            <person name="Woyke T."/>
        </authorList>
    </citation>
    <scope>NUCLEOTIDE SEQUENCE</scope>
    <source>
        <strain evidence="1">SMV1</strain>
    </source>
</reference>
<sequence length="581" mass="66920">MTTQDKSSKNQESIEVISSLSIGDILTQCLVIKEYNLNVTLKLSNIILRDYLNNSISYKTFINELLDKYIKVKYEWFDRQSETELLIKKYNITDTSILQKLLVINNTSFTKRWEKGYIVIHTRSRLEGKSFDPKLLNNFIDTFQVDIPIVLLGERKISDNFENKHYNAVSYYDSLIKLSKNNKVIDLTVDQIQDKPSIDLFLNDISIIHEANINISFGGGGHLTMITLFGKKSLSYISSAQLSFLGKFKDTKDHEFYTDLNLMIDATKKRLMKPSLLVDNSNQFESIVFCNSAHLGDIFLSKEFIRYITKSIKANKYYVSHGYSKKILCDIDGIDQSLLGSKNRPMMDTSDWYIKDDSLYINCWITSANHKYFANYGLGVPALYQLFKDSLSRFTGHTMTTPIEDFIPRIDYKHPELFVSRVDTALTATKKKRVLICNNEVLSNQANNMDLTETWRKLIIENPSIDFYLTNLRGEKIKGDNVAYVSDIIQEKCDLPEISYLASHCDIVIGKGSGPTTYCLNKDTLGSKCIFIAFTSSMNCFSGDMDKYYPNKFYWYIDKEEGNYHYDIVSKHIKTMMSSKV</sequence>